<dbReference type="EMBL" id="FMZH01000008">
    <property type="protein sequence ID" value="SDD80508.1"/>
    <property type="molecule type" value="Genomic_DNA"/>
</dbReference>
<reference evidence="2" key="1">
    <citation type="submission" date="2016-10" db="EMBL/GenBank/DDBJ databases">
        <authorList>
            <person name="Varghese N."/>
            <person name="Submissions S."/>
        </authorList>
    </citation>
    <scope>NUCLEOTIDE SEQUENCE [LARGE SCALE GENOMIC DNA]</scope>
    <source>
        <strain evidence="2">DSM 18609</strain>
    </source>
</reference>
<protein>
    <submittedName>
        <fullName evidence="1">Uncharacterized protein</fullName>
    </submittedName>
</protein>
<name>A0A1G6XQQ6_9SPHI</name>
<proteinExistence type="predicted"/>
<dbReference type="Proteomes" id="UP000199455">
    <property type="component" value="Unassembled WGS sequence"/>
</dbReference>
<sequence length="151" mass="17451">MNFKTNAYFFFLIVFTLCFGSCKKEILPSPDSKGFVYFKNVKSLKLIKEVVQHNWKIHYGYGGLTGKTRFDMPNSSFRFLSENTIQFVNNGIENSPSKITWERKETVFSSEKQWQMVMANGPAWIPESIHNDTLIMVPNTVEPIGYSMTKN</sequence>
<accession>A0A1G6XQQ6</accession>
<dbReference type="RefSeq" id="WP_090770716.1">
    <property type="nucleotide sequence ID" value="NZ_FMZH01000008.1"/>
</dbReference>
<dbReference type="AlphaFoldDB" id="A0A1G6XQQ6"/>
<evidence type="ECO:0000313" key="1">
    <source>
        <dbReference type="EMBL" id="SDD80508.1"/>
    </source>
</evidence>
<evidence type="ECO:0000313" key="2">
    <source>
        <dbReference type="Proteomes" id="UP000199455"/>
    </source>
</evidence>
<gene>
    <name evidence="1" type="ORF">SAMN04488024_1081</name>
</gene>
<organism evidence="1 2">
    <name type="scientific">Pedobacter soli</name>
    <dbReference type="NCBI Taxonomy" id="390242"/>
    <lineage>
        <taxon>Bacteria</taxon>
        <taxon>Pseudomonadati</taxon>
        <taxon>Bacteroidota</taxon>
        <taxon>Sphingobacteriia</taxon>
        <taxon>Sphingobacteriales</taxon>
        <taxon>Sphingobacteriaceae</taxon>
        <taxon>Pedobacter</taxon>
    </lineage>
</organism>
<keyword evidence="2" id="KW-1185">Reference proteome</keyword>